<dbReference type="GO" id="GO:0005829">
    <property type="term" value="C:cytosol"/>
    <property type="evidence" value="ECO:0007669"/>
    <property type="project" value="TreeGrafter"/>
</dbReference>
<comment type="caution">
    <text evidence="3">The sequence shown here is derived from an EMBL/GenBank/DDBJ whole genome shotgun (WGS) entry which is preliminary data.</text>
</comment>
<accession>A0A1F4R802</accession>
<comment type="similarity">
    <text evidence="2">Belongs to the P(II) protein family.</text>
</comment>
<dbReference type="SUPFAM" id="SSF54913">
    <property type="entry name" value="GlnB-like"/>
    <property type="match status" value="1"/>
</dbReference>
<evidence type="ECO:0000256" key="2">
    <source>
        <dbReference type="RuleBase" id="RU003936"/>
    </source>
</evidence>
<name>A0A1F4R802_UNCSA</name>
<sequence>MKKIEAIIRSEKLEELREALDKRGYIGMTVTEVKGRGKQKGVMLEWRVGEYRVEFLPKIKLEMVVEEKQLNEVVGVIEEVCSTGKIGDGKIFISNIEEVIRLRTRERGITAL</sequence>
<dbReference type="Proteomes" id="UP000176938">
    <property type="component" value="Unassembled WGS sequence"/>
</dbReference>
<keyword evidence="1" id="KW-0597">Phosphoprotein</keyword>
<gene>
    <name evidence="3" type="ORF">A3H38_06885</name>
</gene>
<dbReference type="PRINTS" id="PR00340">
    <property type="entry name" value="PIIGLNB"/>
</dbReference>
<dbReference type="PANTHER" id="PTHR30115:SF11">
    <property type="entry name" value="NITROGEN REGULATORY PROTEIN P-II HOMOLOG"/>
    <property type="match status" value="1"/>
</dbReference>
<dbReference type="InterPro" id="IPR015867">
    <property type="entry name" value="N-reg_PII/ATP_PRibTrfase_C"/>
</dbReference>
<dbReference type="AlphaFoldDB" id="A0A1F4R802"/>
<dbReference type="PROSITE" id="PS51343">
    <property type="entry name" value="PII_GLNB_DOM"/>
    <property type="match status" value="1"/>
</dbReference>
<feature type="modified residue" description="O-UMP-tyrosine" evidence="1">
    <location>
        <position position="51"/>
    </location>
</feature>
<evidence type="ECO:0000313" key="3">
    <source>
        <dbReference type="EMBL" id="OGC04371.1"/>
    </source>
</evidence>
<reference evidence="3 4" key="1">
    <citation type="journal article" date="2016" name="Nat. Commun.">
        <title>Thousands of microbial genomes shed light on interconnected biogeochemical processes in an aquifer system.</title>
        <authorList>
            <person name="Anantharaman K."/>
            <person name="Brown C.T."/>
            <person name="Hug L.A."/>
            <person name="Sharon I."/>
            <person name="Castelle C.J."/>
            <person name="Probst A.J."/>
            <person name="Thomas B.C."/>
            <person name="Singh A."/>
            <person name="Wilkins M.J."/>
            <person name="Karaoz U."/>
            <person name="Brodie E.L."/>
            <person name="Williams K.H."/>
            <person name="Hubbard S.S."/>
            <person name="Banfield J.F."/>
        </authorList>
    </citation>
    <scope>NUCLEOTIDE SEQUENCE [LARGE SCALE GENOMIC DNA]</scope>
</reference>
<dbReference type="EMBL" id="METP01000053">
    <property type="protein sequence ID" value="OGC04371.1"/>
    <property type="molecule type" value="Genomic_DNA"/>
</dbReference>
<evidence type="ECO:0000256" key="1">
    <source>
        <dbReference type="PIRSR" id="PIRSR602187-50"/>
    </source>
</evidence>
<evidence type="ECO:0000313" key="4">
    <source>
        <dbReference type="Proteomes" id="UP000176938"/>
    </source>
</evidence>
<dbReference type="InterPro" id="IPR017918">
    <property type="entry name" value="N-reg_PII_CS"/>
</dbReference>
<proteinExistence type="inferred from homology"/>
<dbReference type="GO" id="GO:0005524">
    <property type="term" value="F:ATP binding"/>
    <property type="evidence" value="ECO:0007669"/>
    <property type="project" value="TreeGrafter"/>
</dbReference>
<protein>
    <submittedName>
        <fullName evidence="3">Transcriptional regulator</fullName>
    </submittedName>
</protein>
<dbReference type="GO" id="GO:0006808">
    <property type="term" value="P:regulation of nitrogen utilization"/>
    <property type="evidence" value="ECO:0007669"/>
    <property type="project" value="InterPro"/>
</dbReference>
<dbReference type="Pfam" id="PF00543">
    <property type="entry name" value="P-II"/>
    <property type="match status" value="1"/>
</dbReference>
<dbReference type="GO" id="GO:0030234">
    <property type="term" value="F:enzyme regulator activity"/>
    <property type="evidence" value="ECO:0007669"/>
    <property type="project" value="InterPro"/>
</dbReference>
<dbReference type="Gene3D" id="3.30.70.120">
    <property type="match status" value="1"/>
</dbReference>
<dbReference type="SMART" id="SM00938">
    <property type="entry name" value="P-II"/>
    <property type="match status" value="1"/>
</dbReference>
<dbReference type="PROSITE" id="PS00638">
    <property type="entry name" value="PII_GLNB_CTER"/>
    <property type="match status" value="1"/>
</dbReference>
<dbReference type="PANTHER" id="PTHR30115">
    <property type="entry name" value="NITROGEN REGULATORY PROTEIN P-II"/>
    <property type="match status" value="1"/>
</dbReference>
<dbReference type="InterPro" id="IPR002187">
    <property type="entry name" value="N-reg_PII"/>
</dbReference>
<dbReference type="InterPro" id="IPR011322">
    <property type="entry name" value="N-reg_PII-like_a/b"/>
</dbReference>
<organism evidence="3 4">
    <name type="scientific">candidate division WOR-1 bacterium RIFCSPLOWO2_02_FULL_46_20</name>
    <dbReference type="NCBI Taxonomy" id="1802567"/>
    <lineage>
        <taxon>Bacteria</taxon>
        <taxon>Bacillati</taxon>
        <taxon>Saganbacteria</taxon>
    </lineage>
</organism>